<reference evidence="3 4" key="1">
    <citation type="submission" date="2018-08" db="EMBL/GenBank/DDBJ databases">
        <title>A genome reference for cultivated species of the human gut microbiota.</title>
        <authorList>
            <person name="Zou Y."/>
            <person name="Xue W."/>
            <person name="Luo G."/>
        </authorList>
    </citation>
    <scope>NUCLEOTIDE SEQUENCE [LARGE SCALE GENOMIC DNA]</scope>
    <source>
        <strain evidence="3 4">OM05-11AA</strain>
    </source>
</reference>
<accession>A0A7K1HJF8</accession>
<dbReference type="Proteomes" id="UP000437446">
    <property type="component" value="Unassembled WGS sequence"/>
</dbReference>
<organism evidence="2 5">
    <name type="scientific">Parabacteroides merdae</name>
    <dbReference type="NCBI Taxonomy" id="46503"/>
    <lineage>
        <taxon>Bacteria</taxon>
        <taxon>Pseudomonadati</taxon>
        <taxon>Bacteroidota</taxon>
        <taxon>Bacteroidia</taxon>
        <taxon>Bacteroidales</taxon>
        <taxon>Tannerellaceae</taxon>
        <taxon>Parabacteroides</taxon>
    </lineage>
</organism>
<reference evidence="2 5" key="2">
    <citation type="journal article" date="2019" name="Nat. Med.">
        <title>A library of human gut bacterial isolates paired with longitudinal multiomics data enables mechanistic microbiome research.</title>
        <authorList>
            <person name="Poyet M."/>
            <person name="Groussin M."/>
            <person name="Gibbons S.M."/>
            <person name="Avila-Pacheco J."/>
            <person name="Jiang X."/>
            <person name="Kearney S.M."/>
            <person name="Perrotta A.R."/>
            <person name="Berdy B."/>
            <person name="Zhao S."/>
            <person name="Lieberman T.D."/>
            <person name="Swanson P.K."/>
            <person name="Smith M."/>
            <person name="Roesemann S."/>
            <person name="Alexander J.E."/>
            <person name="Rich S.A."/>
            <person name="Livny J."/>
            <person name="Vlamakis H."/>
            <person name="Clish C."/>
            <person name="Bullock K."/>
            <person name="Deik A."/>
            <person name="Scott J."/>
            <person name="Pierce K.A."/>
            <person name="Xavier R.J."/>
            <person name="Alm E.J."/>
        </authorList>
    </citation>
    <scope>NUCLEOTIDE SEQUENCE [LARGE SCALE GENOMIC DNA]</scope>
    <source>
        <strain evidence="2 5">BIOML-A25</strain>
    </source>
</reference>
<keyword evidence="1" id="KW-0732">Signal</keyword>
<evidence type="ECO:0000313" key="5">
    <source>
        <dbReference type="Proteomes" id="UP000437446"/>
    </source>
</evidence>
<gene>
    <name evidence="3" type="ORF">DXB61_10160</name>
    <name evidence="2" type="ORF">GMD66_16125</name>
</gene>
<dbReference type="RefSeq" id="WP_005646914.1">
    <property type="nucleotide sequence ID" value="NZ_JAQEXX010000021.1"/>
</dbReference>
<proteinExistence type="predicted"/>
<evidence type="ECO:0008006" key="6">
    <source>
        <dbReference type="Google" id="ProtNLM"/>
    </source>
</evidence>
<evidence type="ECO:0000313" key="4">
    <source>
        <dbReference type="Proteomes" id="UP000261088"/>
    </source>
</evidence>
<sequence length="363" mass="39731">MKLKNILSVVCFLFVATACSMEDSILDDDSSKLVPEDGSAYVSAVINLEGTQTKATTGNSSDPQEYVADAIASCALFLLDSEGKVVGVHTETYNSTATTQEIRFLTKVNVATKAVAVVNYNPGNSESLLACSDYDDLKNYVEHDAHYRLKIGEGAIDWTEVVGSSSTTENLSTATTAITVKSRTAIVELAEFAVRYKTDKRPVVKLESVSLSNLKTQGGWLEDLKSGVTTGRFDFDKTTYSLPRTPGFYNGDDGHYPLRADVYPNTDGGGRAEFVTLTLIFSVTEGNDSKIYNRSYIINRPSEEDGSFTNNSGHVYVEAGYWYQLKATVNVTSDLVDCDIVCYTNDWIFDDSTFNDVPMSPVN</sequence>
<name>A0A7K1HJF8_9BACT</name>
<dbReference type="Proteomes" id="UP000261088">
    <property type="component" value="Unassembled WGS sequence"/>
</dbReference>
<feature type="signal peptide" evidence="1">
    <location>
        <begin position="1"/>
        <end position="20"/>
    </location>
</feature>
<comment type="caution">
    <text evidence="2">The sequence shown here is derived from an EMBL/GenBank/DDBJ whole genome shotgun (WGS) entry which is preliminary data.</text>
</comment>
<evidence type="ECO:0000313" key="2">
    <source>
        <dbReference type="EMBL" id="MTU30712.1"/>
    </source>
</evidence>
<protein>
    <recommendedName>
        <fullName evidence="6">Major fimbrial subunit protein N-terminal domain-containing protein</fullName>
    </recommendedName>
</protein>
<feature type="chain" id="PRO_5044658965" description="Major fimbrial subunit protein N-terminal domain-containing protein" evidence="1">
    <location>
        <begin position="21"/>
        <end position="363"/>
    </location>
</feature>
<dbReference type="EMBL" id="QSUP01000010">
    <property type="protein sequence ID" value="RGN51676.1"/>
    <property type="molecule type" value="Genomic_DNA"/>
</dbReference>
<dbReference type="EMBL" id="WNCR01000010">
    <property type="protein sequence ID" value="MTU30712.1"/>
    <property type="molecule type" value="Genomic_DNA"/>
</dbReference>
<evidence type="ECO:0000313" key="3">
    <source>
        <dbReference type="EMBL" id="RGN51676.1"/>
    </source>
</evidence>
<evidence type="ECO:0000256" key="1">
    <source>
        <dbReference type="SAM" id="SignalP"/>
    </source>
</evidence>
<dbReference type="PROSITE" id="PS51257">
    <property type="entry name" value="PROKAR_LIPOPROTEIN"/>
    <property type="match status" value="1"/>
</dbReference>
<dbReference type="AlphaFoldDB" id="A0A7K1HJF8"/>